<protein>
    <submittedName>
        <fullName evidence="2">Uncharacterized protein</fullName>
    </submittedName>
</protein>
<proteinExistence type="predicted"/>
<dbReference type="HOGENOM" id="CLU_1797139_0_0_1"/>
<sequence>MEAKNCKSAAKMQVQGQAGKTTQLLDPKTGHECVESFDSKDHFRRLETLESGPSADTEETWAHLKHLEDLEAGPKKRERNDSKDEEESFVQHAQVARNKTSLLDKNTASGRAHYEWAVRTGVWEDWVDEADWHESNAGLSSNKK</sequence>
<name>W3WVL3_PESFW</name>
<evidence type="ECO:0000313" key="3">
    <source>
        <dbReference type="Proteomes" id="UP000030651"/>
    </source>
</evidence>
<dbReference type="EMBL" id="KI912115">
    <property type="protein sequence ID" value="ETS77885.1"/>
    <property type="molecule type" value="Genomic_DNA"/>
</dbReference>
<evidence type="ECO:0000256" key="1">
    <source>
        <dbReference type="SAM" id="MobiDB-lite"/>
    </source>
</evidence>
<feature type="compositionally biased region" description="Basic and acidic residues" evidence="1">
    <location>
        <begin position="65"/>
        <end position="82"/>
    </location>
</feature>
<dbReference type="AlphaFoldDB" id="W3WVL3"/>
<keyword evidence="3" id="KW-1185">Reference proteome</keyword>
<organism evidence="2 3">
    <name type="scientific">Pestalotiopsis fici (strain W106-1 / CGMCC3.15140)</name>
    <dbReference type="NCBI Taxonomy" id="1229662"/>
    <lineage>
        <taxon>Eukaryota</taxon>
        <taxon>Fungi</taxon>
        <taxon>Dikarya</taxon>
        <taxon>Ascomycota</taxon>
        <taxon>Pezizomycotina</taxon>
        <taxon>Sordariomycetes</taxon>
        <taxon>Xylariomycetidae</taxon>
        <taxon>Amphisphaeriales</taxon>
        <taxon>Sporocadaceae</taxon>
        <taxon>Pestalotiopsis</taxon>
    </lineage>
</organism>
<reference evidence="3" key="1">
    <citation type="journal article" date="2015" name="BMC Genomics">
        <title>Genomic and transcriptomic analysis of the endophytic fungus Pestalotiopsis fici reveals its lifestyle and high potential for synthesis of natural products.</title>
        <authorList>
            <person name="Wang X."/>
            <person name="Zhang X."/>
            <person name="Liu L."/>
            <person name="Xiang M."/>
            <person name="Wang W."/>
            <person name="Sun X."/>
            <person name="Che Y."/>
            <person name="Guo L."/>
            <person name="Liu G."/>
            <person name="Guo L."/>
            <person name="Wang C."/>
            <person name="Yin W.B."/>
            <person name="Stadler M."/>
            <person name="Zhang X."/>
            <person name="Liu X."/>
        </authorList>
    </citation>
    <scope>NUCLEOTIDE SEQUENCE [LARGE SCALE GENOMIC DNA]</scope>
    <source>
        <strain evidence="3">W106-1 / CGMCC3.15140</strain>
    </source>
</reference>
<dbReference type="OrthoDB" id="10412286at2759"/>
<feature type="region of interest" description="Disordered" evidence="1">
    <location>
        <begin position="1"/>
        <end position="30"/>
    </location>
</feature>
<dbReference type="GeneID" id="19274960"/>
<feature type="compositionally biased region" description="Polar residues" evidence="1">
    <location>
        <begin position="14"/>
        <end position="24"/>
    </location>
</feature>
<evidence type="ECO:0000313" key="2">
    <source>
        <dbReference type="EMBL" id="ETS77885.1"/>
    </source>
</evidence>
<dbReference type="InParanoid" id="W3WVL3"/>
<accession>W3WVL3</accession>
<dbReference type="Proteomes" id="UP000030651">
    <property type="component" value="Unassembled WGS sequence"/>
</dbReference>
<feature type="region of interest" description="Disordered" evidence="1">
    <location>
        <begin position="65"/>
        <end position="93"/>
    </location>
</feature>
<dbReference type="RefSeq" id="XP_007836719.1">
    <property type="nucleotide sequence ID" value="XM_007838528.1"/>
</dbReference>
<gene>
    <name evidence="2" type="ORF">PFICI_09947</name>
</gene>
<dbReference type="KEGG" id="pfy:PFICI_09947"/>